<feature type="repeat" description="WD" evidence="8">
    <location>
        <begin position="705"/>
        <end position="735"/>
    </location>
</feature>
<feature type="repeat" description="WD" evidence="8">
    <location>
        <begin position="649"/>
        <end position="690"/>
    </location>
</feature>
<keyword evidence="3" id="KW-0507">mRNA processing</keyword>
<evidence type="ECO:0000256" key="8">
    <source>
        <dbReference type="PROSITE-ProRule" id="PRU00221"/>
    </source>
</evidence>
<dbReference type="InterPro" id="IPR019775">
    <property type="entry name" value="WD40_repeat_CS"/>
</dbReference>
<dbReference type="InterPro" id="IPR006595">
    <property type="entry name" value="CTLH_C"/>
</dbReference>
<evidence type="ECO:0000256" key="2">
    <source>
        <dbReference type="ARBA" id="ARBA00022574"/>
    </source>
</evidence>
<dbReference type="EMBL" id="JANCYW010000016">
    <property type="protein sequence ID" value="KAK4538164.1"/>
    <property type="molecule type" value="Genomic_DNA"/>
</dbReference>
<comment type="similarity">
    <text evidence="6">Belongs to the WD repeat SMU1 family.</text>
</comment>
<keyword evidence="2 8" id="KW-0853">WD repeat</keyword>
<dbReference type="SUPFAM" id="SSF50978">
    <property type="entry name" value="WD40 repeat-like"/>
    <property type="match status" value="1"/>
</dbReference>
<evidence type="ECO:0000256" key="1">
    <source>
        <dbReference type="ARBA" id="ARBA00004324"/>
    </source>
</evidence>
<gene>
    <name evidence="11" type="ORF">CDCA_CDCA16G4189</name>
</gene>
<dbReference type="InterPro" id="IPR015943">
    <property type="entry name" value="WD40/YVTN_repeat-like_dom_sf"/>
</dbReference>
<dbReference type="GO" id="GO:0000398">
    <property type="term" value="P:mRNA splicing, via spliceosome"/>
    <property type="evidence" value="ECO:0007669"/>
    <property type="project" value="InterPro"/>
</dbReference>
<dbReference type="PROSITE" id="PS50896">
    <property type="entry name" value="LISH"/>
    <property type="match status" value="1"/>
</dbReference>
<dbReference type="SMART" id="SM00320">
    <property type="entry name" value="WD40"/>
    <property type="match status" value="7"/>
</dbReference>
<dbReference type="Proteomes" id="UP001301350">
    <property type="component" value="Unassembled WGS sequence"/>
</dbReference>
<dbReference type="GO" id="GO:0016607">
    <property type="term" value="C:nuclear speck"/>
    <property type="evidence" value="ECO:0007669"/>
    <property type="project" value="UniProtKB-SubCell"/>
</dbReference>
<dbReference type="AlphaFoldDB" id="A0AAV9J0U6"/>
<evidence type="ECO:0000259" key="10">
    <source>
        <dbReference type="PROSITE" id="PS50897"/>
    </source>
</evidence>
<name>A0AAV9J0U6_CYACA</name>
<evidence type="ECO:0000313" key="11">
    <source>
        <dbReference type="EMBL" id="KAK4538164.1"/>
    </source>
</evidence>
<feature type="region of interest" description="Disordered" evidence="9">
    <location>
        <begin position="1"/>
        <end position="47"/>
    </location>
</feature>
<feature type="repeat" description="WD" evidence="8">
    <location>
        <begin position="464"/>
        <end position="496"/>
    </location>
</feature>
<keyword evidence="12" id="KW-1185">Reference proteome</keyword>
<feature type="repeat" description="WD" evidence="8">
    <location>
        <begin position="421"/>
        <end position="463"/>
    </location>
</feature>
<dbReference type="Pfam" id="PF00400">
    <property type="entry name" value="WD40"/>
    <property type="match status" value="6"/>
</dbReference>
<feature type="region of interest" description="Disordered" evidence="9">
    <location>
        <begin position="133"/>
        <end position="163"/>
    </location>
</feature>
<dbReference type="InterPro" id="IPR036322">
    <property type="entry name" value="WD40_repeat_dom_sf"/>
</dbReference>
<comment type="subcellular location">
    <subcellularLocation>
        <location evidence="1">Nucleus speckle</location>
    </subcellularLocation>
</comment>
<dbReference type="InterPro" id="IPR045184">
    <property type="entry name" value="SMU1"/>
</dbReference>
<dbReference type="SMART" id="SM00667">
    <property type="entry name" value="LisH"/>
    <property type="match status" value="1"/>
</dbReference>
<evidence type="ECO:0000256" key="6">
    <source>
        <dbReference type="ARBA" id="ARBA00025801"/>
    </source>
</evidence>
<evidence type="ECO:0000256" key="4">
    <source>
        <dbReference type="ARBA" id="ARBA00022737"/>
    </source>
</evidence>
<feature type="repeat" description="WD" evidence="8">
    <location>
        <begin position="607"/>
        <end position="648"/>
    </location>
</feature>
<evidence type="ECO:0000256" key="3">
    <source>
        <dbReference type="ARBA" id="ARBA00022664"/>
    </source>
</evidence>
<dbReference type="PANTHER" id="PTHR22848">
    <property type="entry name" value="WD40 REPEAT PROTEIN"/>
    <property type="match status" value="1"/>
</dbReference>
<feature type="compositionally biased region" description="Polar residues" evidence="9">
    <location>
        <begin position="11"/>
        <end position="21"/>
    </location>
</feature>
<sequence>MNGATGAHASSLASTVGSDGSRTAGDVNEWAREERADGAAGVESAEERPAVLDLAAQAVLIDRPRRYTRGLALTLERLGGNFVDLAGALPSSSRASSVSALLPPTSVGAARDVGALLARRSVAADVNGVGGAAAAASATDGGSDRDASMPGDRVRTAPVPGTTVPAADTAAPPGGIWHGLVFDPDDPQVQRDIMRMIAQYLDDHGYSATSMVLQDEAQVHERQAAAQRSQVKRMRGAVLGGDWAEVERLCQKGTLKNWKLFLYAVYRQQFLELVDRHEHDKAYALLTKRLKPLEGYAPRGSGEFRELCYLLTCKSVQEVHAAAPWGAFEWNGAQAGREALVEQFARLLELEQPLLHADAVGAASAAPPPVPPRRLERLLQQAFAYQVEYSRYHPQVPPRIRTLLEDYHCFVMPNAERQPRLRAHEGNVKCVEFVGTEGMLLATGSSDNRVGVWDTDSGTLLYMLRGHTSRVWDVSSSPSGRLLASGSADGTVRLWNPEASASAPQLLGVLRHQAGAAATTANVDWESSSWASATLSTSRSPMTPGGADAAAPTAAMPPPSTSLPSIVGSGDVYTVRVHPGETHLVSGGYDKALRLHDVRTGQVVKTFTGHQGAVSRAVFNPFGNLIVSGSKDATIKFWDVVSGVCVKTFSFHFGEVTSVEVNATGTLLLSSSKDNSNRLWDVRSGRAVRRFKGHQNTSKNFIRAAFGPNELLVLGGSEDGYLYIWDVESSRLVQRLRACERGAVFSAVWCRQQGLVASGGNDGDARLWWYDPSRPLVSADTE</sequence>
<evidence type="ECO:0000313" key="12">
    <source>
        <dbReference type="Proteomes" id="UP001301350"/>
    </source>
</evidence>
<dbReference type="PROSITE" id="PS50897">
    <property type="entry name" value="CTLH"/>
    <property type="match status" value="1"/>
</dbReference>
<evidence type="ECO:0000256" key="9">
    <source>
        <dbReference type="SAM" id="MobiDB-lite"/>
    </source>
</evidence>
<organism evidence="11 12">
    <name type="scientific">Cyanidium caldarium</name>
    <name type="common">Red alga</name>
    <dbReference type="NCBI Taxonomy" id="2771"/>
    <lineage>
        <taxon>Eukaryota</taxon>
        <taxon>Rhodophyta</taxon>
        <taxon>Bangiophyceae</taxon>
        <taxon>Cyanidiales</taxon>
        <taxon>Cyanidiaceae</taxon>
        <taxon>Cyanidium</taxon>
    </lineage>
</organism>
<accession>A0AAV9J0U6</accession>
<feature type="compositionally biased region" description="Low complexity" evidence="9">
    <location>
        <begin position="534"/>
        <end position="554"/>
    </location>
</feature>
<feature type="compositionally biased region" description="Basic and acidic residues" evidence="9">
    <location>
        <begin position="142"/>
        <end position="155"/>
    </location>
</feature>
<dbReference type="PRINTS" id="PR00320">
    <property type="entry name" value="GPROTEINBRPT"/>
</dbReference>
<dbReference type="InterPro" id="IPR020472">
    <property type="entry name" value="WD40_PAC1"/>
</dbReference>
<dbReference type="CDD" id="cd00200">
    <property type="entry name" value="WD40"/>
    <property type="match status" value="1"/>
</dbReference>
<proteinExistence type="inferred from homology"/>
<keyword evidence="4" id="KW-0677">Repeat</keyword>
<dbReference type="PROSITE" id="PS50082">
    <property type="entry name" value="WD_REPEATS_2"/>
    <property type="match status" value="5"/>
</dbReference>
<dbReference type="Gene3D" id="2.130.10.10">
    <property type="entry name" value="YVTN repeat-like/Quinoprotein amine dehydrogenase"/>
    <property type="match status" value="3"/>
</dbReference>
<dbReference type="InterPro" id="IPR001680">
    <property type="entry name" value="WD40_rpt"/>
</dbReference>
<dbReference type="PROSITE" id="PS00678">
    <property type="entry name" value="WD_REPEATS_1"/>
    <property type="match status" value="3"/>
</dbReference>
<protein>
    <recommendedName>
        <fullName evidence="7">WD40 repeat-containing protein SMU1</fullName>
    </recommendedName>
</protein>
<dbReference type="PROSITE" id="PS50294">
    <property type="entry name" value="WD_REPEATS_REGION"/>
    <property type="match status" value="4"/>
</dbReference>
<keyword evidence="5" id="KW-0508">mRNA splicing</keyword>
<comment type="caution">
    <text evidence="11">The sequence shown here is derived from an EMBL/GenBank/DDBJ whole genome shotgun (WGS) entry which is preliminary data.</text>
</comment>
<feature type="domain" description="CTLH" evidence="10">
    <location>
        <begin position="227"/>
        <end position="281"/>
    </location>
</feature>
<evidence type="ECO:0000256" key="5">
    <source>
        <dbReference type="ARBA" id="ARBA00023187"/>
    </source>
</evidence>
<evidence type="ECO:0000256" key="7">
    <source>
        <dbReference type="ARBA" id="ARBA00026184"/>
    </source>
</evidence>
<dbReference type="InterPro" id="IPR006594">
    <property type="entry name" value="LisH"/>
</dbReference>
<reference evidence="11 12" key="1">
    <citation type="submission" date="2022-07" db="EMBL/GenBank/DDBJ databases">
        <title>Genome-wide signatures of adaptation to extreme environments.</title>
        <authorList>
            <person name="Cho C.H."/>
            <person name="Yoon H.S."/>
        </authorList>
    </citation>
    <scope>NUCLEOTIDE SEQUENCE [LARGE SCALE GENOMIC DNA]</scope>
    <source>
        <strain evidence="11 12">DBV 063 E5</strain>
    </source>
</reference>
<feature type="region of interest" description="Disordered" evidence="9">
    <location>
        <begin position="534"/>
        <end position="559"/>
    </location>
</feature>